<keyword evidence="6" id="KW-0963">Cytoplasm</keyword>
<dbReference type="Proteomes" id="UP000703661">
    <property type="component" value="Unassembled WGS sequence"/>
</dbReference>
<keyword evidence="8" id="KW-0677">Repeat</keyword>
<dbReference type="PANTHER" id="PTHR16047:SF7">
    <property type="entry name" value="E3 UBIQUITIN-PROTEIN LIGASE RFWD3"/>
    <property type="match status" value="1"/>
</dbReference>
<evidence type="ECO:0000259" key="15">
    <source>
        <dbReference type="Pfam" id="PF23419"/>
    </source>
</evidence>
<dbReference type="GO" id="GO:0005634">
    <property type="term" value="C:nucleus"/>
    <property type="evidence" value="ECO:0007669"/>
    <property type="project" value="UniProtKB-SubCell"/>
</dbReference>
<evidence type="ECO:0000256" key="9">
    <source>
        <dbReference type="ARBA" id="ARBA00022763"/>
    </source>
</evidence>
<evidence type="ECO:0000256" key="11">
    <source>
        <dbReference type="ARBA" id="ARBA00023204"/>
    </source>
</evidence>
<feature type="compositionally biased region" description="Polar residues" evidence="14">
    <location>
        <begin position="31"/>
        <end position="51"/>
    </location>
</feature>
<dbReference type="AlphaFoldDB" id="A0A9P6SZH3"/>
<feature type="region of interest" description="Disordered" evidence="14">
    <location>
        <begin position="1"/>
        <end position="51"/>
    </location>
</feature>
<evidence type="ECO:0000256" key="2">
    <source>
        <dbReference type="ARBA" id="ARBA00004123"/>
    </source>
</evidence>
<sequence>MDDFSDVNESSFVVSSDEEDFDEEEDDHELTQGSQSSNVRMGLNSNQTNNHPQVDPLTLSQDHDFQSQNQMVMRPRIGAAQANVPEPCPRNVETEVTQRGREGIVKCPECNYPAKRKEVRRIWSKAVVVVDTAERDEAVSRAKKEQESRIRSEQKLANSTLALEMLKSEMAKLQKKHDHQRTLKRNYDLKAPVWSCCWSTSNPLIVYCSVKAKQTSILTLDLRNTSGPIANFNQADIVGDSPIHSMAHIGPSQSQDCEGILCGNLKGAFIYNPKTGTQTGSLSQGSLKSASQVSLDQSMNRDSDQGALLRLPGGGCSSVSFDPQSRRWMASYKFHGQAPTQHVRGYLDQDVVSGNLKLNSEFYVMGGPNLPRMARNSIFSRNDGSIHMAAGSVGMVKRHSLSEKLQDAQQSQLTHHLPLLTFQAYLWRGTLESWVSEDSSSQISKGDNFVDLFTLKRQGYQENQHTDPIWDIKPVVIGHDEYIATLSDNELDLHRWSEVQSGFSLPDDSETEDSDDDIPDDMITDSEPSGTTDKGKRRRTSDDGDI</sequence>
<evidence type="ECO:0000256" key="5">
    <source>
        <dbReference type="ARBA" id="ARBA00012483"/>
    </source>
</evidence>
<dbReference type="GO" id="GO:0005737">
    <property type="term" value="C:cytoplasm"/>
    <property type="evidence" value="ECO:0007669"/>
    <property type="project" value="UniProtKB-SubCell"/>
</dbReference>
<keyword evidence="9" id="KW-0227">DNA damage</keyword>
<accession>A0A9P6SZH3</accession>
<evidence type="ECO:0000256" key="13">
    <source>
        <dbReference type="SAM" id="Coils"/>
    </source>
</evidence>
<comment type="pathway">
    <text evidence="4">Protein modification; protein ubiquitination.</text>
</comment>
<dbReference type="GO" id="GO:0061630">
    <property type="term" value="F:ubiquitin protein ligase activity"/>
    <property type="evidence" value="ECO:0007669"/>
    <property type="project" value="UniProtKB-EC"/>
</dbReference>
<dbReference type="GO" id="GO:0016567">
    <property type="term" value="P:protein ubiquitination"/>
    <property type="evidence" value="ECO:0007669"/>
    <property type="project" value="InterPro"/>
</dbReference>
<keyword evidence="12" id="KW-0539">Nucleus</keyword>
<dbReference type="PANTHER" id="PTHR16047">
    <property type="entry name" value="RFWD3 PROTEIN"/>
    <property type="match status" value="1"/>
</dbReference>
<comment type="subcellular location">
    <subcellularLocation>
        <location evidence="3">Cytoplasm</location>
    </subcellularLocation>
    <subcellularLocation>
        <location evidence="2">Nucleus</location>
    </subcellularLocation>
</comment>
<dbReference type="SUPFAM" id="SSF50978">
    <property type="entry name" value="WD40 repeat-like"/>
    <property type="match status" value="1"/>
</dbReference>
<keyword evidence="7" id="KW-0808">Transferase</keyword>
<comment type="caution">
    <text evidence="16">The sequence shown here is derived from an EMBL/GenBank/DDBJ whole genome shotgun (WGS) entry which is preliminary data.</text>
</comment>
<feature type="compositionally biased region" description="Acidic residues" evidence="14">
    <location>
        <begin position="16"/>
        <end position="28"/>
    </location>
</feature>
<dbReference type="Pfam" id="PF23419">
    <property type="entry name" value="WD40_RFWD3"/>
    <property type="match status" value="1"/>
</dbReference>
<protein>
    <recommendedName>
        <fullName evidence="5">RING-type E3 ubiquitin transferase</fullName>
        <ecNumber evidence="5">2.3.2.27</ecNumber>
    </recommendedName>
</protein>
<feature type="domain" description="E3 ubiquitin-protein ligase RFWD3-like WD40" evidence="15">
    <location>
        <begin position="182"/>
        <end position="392"/>
    </location>
</feature>
<evidence type="ECO:0000256" key="14">
    <source>
        <dbReference type="SAM" id="MobiDB-lite"/>
    </source>
</evidence>
<dbReference type="EC" id="2.3.2.27" evidence="5"/>
<dbReference type="InterPro" id="IPR056527">
    <property type="entry name" value="WD40_RFWD3"/>
</dbReference>
<evidence type="ECO:0000256" key="4">
    <source>
        <dbReference type="ARBA" id="ARBA00004906"/>
    </source>
</evidence>
<evidence type="ECO:0000256" key="3">
    <source>
        <dbReference type="ARBA" id="ARBA00004496"/>
    </source>
</evidence>
<comment type="catalytic activity">
    <reaction evidence="1">
        <text>S-ubiquitinyl-[E2 ubiquitin-conjugating enzyme]-L-cysteine + [acceptor protein]-L-lysine = [E2 ubiquitin-conjugating enzyme]-L-cysteine + N(6)-ubiquitinyl-[acceptor protein]-L-lysine.</text>
        <dbReference type="EC" id="2.3.2.27"/>
    </reaction>
</comment>
<evidence type="ECO:0000256" key="7">
    <source>
        <dbReference type="ARBA" id="ARBA00022679"/>
    </source>
</evidence>
<reference evidence="16" key="1">
    <citation type="journal article" date="2020" name="Fungal Divers.">
        <title>Resolving the Mortierellaceae phylogeny through synthesis of multi-gene phylogenetics and phylogenomics.</title>
        <authorList>
            <person name="Vandepol N."/>
            <person name="Liber J."/>
            <person name="Desiro A."/>
            <person name="Na H."/>
            <person name="Kennedy M."/>
            <person name="Barry K."/>
            <person name="Grigoriev I.V."/>
            <person name="Miller A.N."/>
            <person name="O'Donnell K."/>
            <person name="Stajich J.E."/>
            <person name="Bonito G."/>
        </authorList>
    </citation>
    <scope>NUCLEOTIDE SEQUENCE</scope>
    <source>
        <strain evidence="16">NRRL 2769</strain>
    </source>
</reference>
<dbReference type="EMBL" id="JAAAID010000795">
    <property type="protein sequence ID" value="KAG0013840.1"/>
    <property type="molecule type" value="Genomic_DNA"/>
</dbReference>
<evidence type="ECO:0000313" key="16">
    <source>
        <dbReference type="EMBL" id="KAG0013840.1"/>
    </source>
</evidence>
<organism evidence="16 17">
    <name type="scientific">Entomortierella chlamydospora</name>
    <dbReference type="NCBI Taxonomy" id="101097"/>
    <lineage>
        <taxon>Eukaryota</taxon>
        <taxon>Fungi</taxon>
        <taxon>Fungi incertae sedis</taxon>
        <taxon>Mucoromycota</taxon>
        <taxon>Mortierellomycotina</taxon>
        <taxon>Mortierellomycetes</taxon>
        <taxon>Mortierellales</taxon>
        <taxon>Mortierellaceae</taxon>
        <taxon>Entomortierella</taxon>
    </lineage>
</organism>
<dbReference type="InterPro" id="IPR037381">
    <property type="entry name" value="RFWD3"/>
</dbReference>
<proteinExistence type="predicted"/>
<evidence type="ECO:0000256" key="12">
    <source>
        <dbReference type="ARBA" id="ARBA00023242"/>
    </source>
</evidence>
<keyword evidence="11" id="KW-0234">DNA repair</keyword>
<feature type="coiled-coil region" evidence="13">
    <location>
        <begin position="156"/>
        <end position="183"/>
    </location>
</feature>
<evidence type="ECO:0000256" key="8">
    <source>
        <dbReference type="ARBA" id="ARBA00022737"/>
    </source>
</evidence>
<evidence type="ECO:0000256" key="6">
    <source>
        <dbReference type="ARBA" id="ARBA00022490"/>
    </source>
</evidence>
<dbReference type="InterPro" id="IPR036322">
    <property type="entry name" value="WD40_repeat_dom_sf"/>
</dbReference>
<dbReference type="GO" id="GO:0036297">
    <property type="term" value="P:interstrand cross-link repair"/>
    <property type="evidence" value="ECO:0007669"/>
    <property type="project" value="InterPro"/>
</dbReference>
<evidence type="ECO:0000256" key="10">
    <source>
        <dbReference type="ARBA" id="ARBA00022786"/>
    </source>
</evidence>
<name>A0A9P6SZH3_9FUNG</name>
<keyword evidence="13" id="KW-0175">Coiled coil</keyword>
<evidence type="ECO:0000256" key="1">
    <source>
        <dbReference type="ARBA" id="ARBA00000900"/>
    </source>
</evidence>
<evidence type="ECO:0000313" key="17">
    <source>
        <dbReference type="Proteomes" id="UP000703661"/>
    </source>
</evidence>
<feature type="compositionally biased region" description="Acidic residues" evidence="14">
    <location>
        <begin position="507"/>
        <end position="524"/>
    </location>
</feature>
<keyword evidence="10" id="KW-0833">Ubl conjugation pathway</keyword>
<feature type="region of interest" description="Disordered" evidence="14">
    <location>
        <begin position="502"/>
        <end position="546"/>
    </location>
</feature>
<gene>
    <name evidence="16" type="primary">RFWD3</name>
    <name evidence="16" type="ORF">BGZ80_010810</name>
</gene>
<keyword evidence="17" id="KW-1185">Reference proteome</keyword>